<evidence type="ECO:0000259" key="4">
    <source>
        <dbReference type="PROSITE" id="PS51858"/>
    </source>
</evidence>
<organism evidence="5 6">
    <name type="scientific">Babesia ovata</name>
    <dbReference type="NCBI Taxonomy" id="189622"/>
    <lineage>
        <taxon>Eukaryota</taxon>
        <taxon>Sar</taxon>
        <taxon>Alveolata</taxon>
        <taxon>Apicomplexa</taxon>
        <taxon>Aconoidasida</taxon>
        <taxon>Piroplasmida</taxon>
        <taxon>Babesiidae</taxon>
        <taxon>Babesia</taxon>
    </lineage>
</organism>
<evidence type="ECO:0000313" key="5">
    <source>
        <dbReference type="EMBL" id="GBE62271.1"/>
    </source>
</evidence>
<dbReference type="GO" id="GO:0101005">
    <property type="term" value="F:deubiquitinase activity"/>
    <property type="evidence" value="ECO:0007669"/>
    <property type="project" value="TreeGrafter"/>
</dbReference>
<keyword evidence="6" id="KW-1185">Reference proteome</keyword>
<dbReference type="RefSeq" id="XP_028868514.1">
    <property type="nucleotide sequence ID" value="XM_029012681.1"/>
</dbReference>
<sequence length="265" mass="29301">MDNAKMLDITKFRTGSNTPETAISPREPIAVANDISADHVVNMNRVVTRASDASARRTSDYHSPRGFHIAEQFKMAHSKISPTVSNASGTVPISGASKTATTPYVMTAREITRCPEMPSLDSTRMIKRGYSDDVAMMMKKSPNRLIKTHSHNSPRGKDSPAEYGHVYLNIYDLEAVNRVVNVVAGTFGAGAYHAGVEIYGYEYNFGYTPQGGSGIVQSHPRFHSSHKYRKSIDLGKTKFSPREVLQIIESLKPMWLGSSYDILKK</sequence>
<dbReference type="AlphaFoldDB" id="A0A2H6KH15"/>
<dbReference type="Gene3D" id="3.90.1720.30">
    <property type="entry name" value="PPPDE domains"/>
    <property type="match status" value="1"/>
</dbReference>
<dbReference type="PANTHER" id="PTHR12378">
    <property type="entry name" value="DESUMOYLATING ISOPEPTIDASE"/>
    <property type="match status" value="1"/>
</dbReference>
<evidence type="ECO:0000313" key="6">
    <source>
        <dbReference type="Proteomes" id="UP000236319"/>
    </source>
</evidence>
<evidence type="ECO:0000256" key="1">
    <source>
        <dbReference type="ARBA" id="ARBA00008140"/>
    </source>
</evidence>
<gene>
    <name evidence="5" type="ORF">BOVATA_037640</name>
</gene>
<evidence type="ECO:0000256" key="2">
    <source>
        <dbReference type="ARBA" id="ARBA00022670"/>
    </source>
</evidence>
<dbReference type="GO" id="GO:0016579">
    <property type="term" value="P:protein deubiquitination"/>
    <property type="evidence" value="ECO:0007669"/>
    <property type="project" value="TreeGrafter"/>
</dbReference>
<dbReference type="GeneID" id="39876041"/>
<comment type="caution">
    <text evidence="5">The sequence shown here is derived from an EMBL/GenBank/DDBJ whole genome shotgun (WGS) entry which is preliminary data.</text>
</comment>
<dbReference type="Pfam" id="PF05903">
    <property type="entry name" value="Peptidase_C97"/>
    <property type="match status" value="1"/>
</dbReference>
<feature type="domain" description="PPPDE" evidence="4">
    <location>
        <begin position="164"/>
        <end position="265"/>
    </location>
</feature>
<dbReference type="PROSITE" id="PS51858">
    <property type="entry name" value="PPPDE"/>
    <property type="match status" value="1"/>
</dbReference>
<name>A0A2H6KH15_9APIC</name>
<dbReference type="InterPro" id="IPR008580">
    <property type="entry name" value="PPPDE_dom"/>
</dbReference>
<dbReference type="Proteomes" id="UP000236319">
    <property type="component" value="Unassembled WGS sequence"/>
</dbReference>
<dbReference type="EMBL" id="BDSA01000004">
    <property type="protein sequence ID" value="GBE62271.1"/>
    <property type="molecule type" value="Genomic_DNA"/>
</dbReference>
<dbReference type="SMART" id="SM01179">
    <property type="entry name" value="DUF862"/>
    <property type="match status" value="1"/>
</dbReference>
<dbReference type="GO" id="GO:0006508">
    <property type="term" value="P:proteolysis"/>
    <property type="evidence" value="ECO:0007669"/>
    <property type="project" value="UniProtKB-KW"/>
</dbReference>
<keyword evidence="3" id="KW-0378">Hydrolase</keyword>
<reference evidence="5 6" key="1">
    <citation type="journal article" date="2017" name="BMC Genomics">
        <title>Whole-genome assembly of Babesia ovata and comparative genomics between closely related pathogens.</title>
        <authorList>
            <person name="Yamagishi J."/>
            <person name="Asada M."/>
            <person name="Hakimi H."/>
            <person name="Tanaka T.Q."/>
            <person name="Sugimoto C."/>
            <person name="Kawazu S."/>
        </authorList>
    </citation>
    <scope>NUCLEOTIDE SEQUENCE [LARGE SCALE GENOMIC DNA]</scope>
    <source>
        <strain evidence="5 6">Miyake</strain>
    </source>
</reference>
<dbReference type="VEuPathDB" id="PiroplasmaDB:BOVATA_037640"/>
<keyword evidence="2" id="KW-0645">Protease</keyword>
<evidence type="ECO:0000256" key="3">
    <source>
        <dbReference type="ARBA" id="ARBA00022801"/>
    </source>
</evidence>
<proteinExistence type="inferred from homology"/>
<dbReference type="InterPro" id="IPR042266">
    <property type="entry name" value="PPPDE_sf"/>
</dbReference>
<dbReference type="PANTHER" id="PTHR12378:SF80">
    <property type="entry name" value="IP06716P-RELATED"/>
    <property type="match status" value="1"/>
</dbReference>
<protein>
    <submittedName>
        <fullName evidence="5">PPPDE, putative</fullName>
    </submittedName>
</protein>
<comment type="similarity">
    <text evidence="1">Belongs to the DeSI family.</text>
</comment>
<accession>A0A2H6KH15</accession>
<dbReference type="OrthoDB" id="412286at2759"/>